<dbReference type="SMART" id="SM00320">
    <property type="entry name" value="WD40"/>
    <property type="match status" value="5"/>
</dbReference>
<dbReference type="Pfam" id="PF00400">
    <property type="entry name" value="WD40"/>
    <property type="match status" value="1"/>
</dbReference>
<gene>
    <name evidence="3" type="ORF">K493DRAFT_340605</name>
</gene>
<dbReference type="OrthoDB" id="256303at2759"/>
<dbReference type="AlphaFoldDB" id="A0A1Y1XUQ1"/>
<dbReference type="InterPro" id="IPR013979">
    <property type="entry name" value="TIF_beta_prop-like"/>
</dbReference>
<accession>A0A1Y1XUQ1</accession>
<dbReference type="Proteomes" id="UP000193498">
    <property type="component" value="Unassembled WGS sequence"/>
</dbReference>
<dbReference type="InterPro" id="IPR015943">
    <property type="entry name" value="WD40/YVTN_repeat-like_dom_sf"/>
</dbReference>
<feature type="non-terminal residue" evidence="3">
    <location>
        <position position="250"/>
    </location>
</feature>
<evidence type="ECO:0000256" key="1">
    <source>
        <dbReference type="PROSITE-ProRule" id="PRU00221"/>
    </source>
</evidence>
<sequence length="250" mass="28430">MDGSVKIYDAFREKSALCSINHTGGVKDCHWNHDGHRLISGGFDKKVTLSDISTGTVTQTYDHPEYIATTRFHATDPNVFLSGMFKGGLLAWDIRSNQIVRTYSRFFGQVQDLQFLPDSKFFMTCSDFVLRNASDKSIVVWDYDSGTVHSNQIYQEGFSCTCLSIHPNQHCFVAQTNGNYIAIFNMEKPWKMNQRKRFEGHQVSGYHIQCNFSLKGKYVATGSADGSLYFYDWSTSRPLKIIKNAHREAA</sequence>
<feature type="domain" description="Translation initiation factor beta propellor-like" evidence="2">
    <location>
        <begin position="13"/>
        <end position="153"/>
    </location>
</feature>
<dbReference type="InterPro" id="IPR001680">
    <property type="entry name" value="WD40_rpt"/>
</dbReference>
<keyword evidence="4" id="KW-1185">Reference proteome</keyword>
<protein>
    <submittedName>
        <fullName evidence="3">WD40 repeat-like protein</fullName>
    </submittedName>
</protein>
<dbReference type="InterPro" id="IPR053053">
    <property type="entry name" value="WD_repeat_protein"/>
</dbReference>
<proteinExistence type="predicted"/>
<evidence type="ECO:0000313" key="4">
    <source>
        <dbReference type="Proteomes" id="UP000193498"/>
    </source>
</evidence>
<dbReference type="InterPro" id="IPR036322">
    <property type="entry name" value="WD40_repeat_dom_sf"/>
</dbReference>
<feature type="repeat" description="WD" evidence="1">
    <location>
        <begin position="19"/>
        <end position="60"/>
    </location>
</feature>
<comment type="caution">
    <text evidence="3">The sequence shown here is derived from an EMBL/GenBank/DDBJ whole genome shotgun (WGS) entry which is preliminary data.</text>
</comment>
<dbReference type="SUPFAM" id="SSF50978">
    <property type="entry name" value="WD40 repeat-like"/>
    <property type="match status" value="1"/>
</dbReference>
<keyword evidence="1" id="KW-0853">WD repeat</keyword>
<dbReference type="PANTHER" id="PTHR44566:SF1">
    <property type="entry name" value="WD REPEAT-CONTAINING PROTEIN 25"/>
    <property type="match status" value="1"/>
</dbReference>
<dbReference type="Pfam" id="PF08662">
    <property type="entry name" value="eIF2A"/>
    <property type="match status" value="1"/>
</dbReference>
<dbReference type="PANTHER" id="PTHR44566">
    <property type="entry name" value="TRANSDUCIN/WD40 REPEAT-LIKE SUPERFAMILY PROTEIN"/>
    <property type="match status" value="1"/>
</dbReference>
<dbReference type="InParanoid" id="A0A1Y1XUQ1"/>
<dbReference type="EMBL" id="MCFE01000441">
    <property type="protein sequence ID" value="ORX89492.1"/>
    <property type="molecule type" value="Genomic_DNA"/>
</dbReference>
<organism evidence="3 4">
    <name type="scientific">Basidiobolus meristosporus CBS 931.73</name>
    <dbReference type="NCBI Taxonomy" id="1314790"/>
    <lineage>
        <taxon>Eukaryota</taxon>
        <taxon>Fungi</taxon>
        <taxon>Fungi incertae sedis</taxon>
        <taxon>Zoopagomycota</taxon>
        <taxon>Entomophthoromycotina</taxon>
        <taxon>Basidiobolomycetes</taxon>
        <taxon>Basidiobolales</taxon>
        <taxon>Basidiobolaceae</taxon>
        <taxon>Basidiobolus</taxon>
    </lineage>
</organism>
<name>A0A1Y1XUQ1_9FUNG</name>
<evidence type="ECO:0000259" key="2">
    <source>
        <dbReference type="Pfam" id="PF08662"/>
    </source>
</evidence>
<dbReference type="STRING" id="1314790.A0A1Y1XUQ1"/>
<dbReference type="Gene3D" id="2.130.10.10">
    <property type="entry name" value="YVTN repeat-like/Quinoprotein amine dehydrogenase"/>
    <property type="match status" value="1"/>
</dbReference>
<evidence type="ECO:0000313" key="3">
    <source>
        <dbReference type="EMBL" id="ORX89492.1"/>
    </source>
</evidence>
<dbReference type="PROSITE" id="PS50082">
    <property type="entry name" value="WD_REPEATS_2"/>
    <property type="match status" value="1"/>
</dbReference>
<reference evidence="3 4" key="1">
    <citation type="submission" date="2016-07" db="EMBL/GenBank/DDBJ databases">
        <title>Pervasive Adenine N6-methylation of Active Genes in Fungi.</title>
        <authorList>
            <consortium name="DOE Joint Genome Institute"/>
            <person name="Mondo S.J."/>
            <person name="Dannebaum R.O."/>
            <person name="Kuo R.C."/>
            <person name="Labutti K."/>
            <person name="Haridas S."/>
            <person name="Kuo A."/>
            <person name="Salamov A."/>
            <person name="Ahrendt S.R."/>
            <person name="Lipzen A."/>
            <person name="Sullivan W."/>
            <person name="Andreopoulos W.B."/>
            <person name="Clum A."/>
            <person name="Lindquist E."/>
            <person name="Daum C."/>
            <person name="Ramamoorthy G.K."/>
            <person name="Gryganskyi A."/>
            <person name="Culley D."/>
            <person name="Magnuson J.K."/>
            <person name="James T.Y."/>
            <person name="O'Malley M.A."/>
            <person name="Stajich J.E."/>
            <person name="Spatafora J.W."/>
            <person name="Visel A."/>
            <person name="Grigoriev I.V."/>
        </authorList>
    </citation>
    <scope>NUCLEOTIDE SEQUENCE [LARGE SCALE GENOMIC DNA]</scope>
    <source>
        <strain evidence="3 4">CBS 931.73</strain>
    </source>
</reference>